<dbReference type="PIRSF" id="PIRSF006060">
    <property type="entry name" value="AA_transporter"/>
    <property type="match status" value="1"/>
</dbReference>
<feature type="transmembrane region" description="Helical" evidence="9">
    <location>
        <begin position="134"/>
        <end position="152"/>
    </location>
</feature>
<keyword evidence="3" id="KW-0813">Transport</keyword>
<feature type="transmembrane region" description="Helical" evidence="9">
    <location>
        <begin position="207"/>
        <end position="225"/>
    </location>
</feature>
<evidence type="ECO:0000256" key="5">
    <source>
        <dbReference type="ARBA" id="ARBA00022692"/>
    </source>
</evidence>
<organism evidence="10 11">
    <name type="scientific">Bradyrhizobium erythrophlei</name>
    <dbReference type="NCBI Taxonomy" id="1437360"/>
    <lineage>
        <taxon>Bacteria</taxon>
        <taxon>Pseudomonadati</taxon>
        <taxon>Pseudomonadota</taxon>
        <taxon>Alphaproteobacteria</taxon>
        <taxon>Hyphomicrobiales</taxon>
        <taxon>Nitrobacteraceae</taxon>
        <taxon>Bradyrhizobium</taxon>
    </lineage>
</organism>
<sequence>MAEPQSNSSEQKLSLGALIALVVGSMIGSGIFALPSSFGRATGALGGLIAWSIAGVGMLFLAFVFQTLSRRKPELNSGIYAYAKAGFGEYAGFASAAGYWMGCCLADVACLVLIKATMGQFFPIFGDGTTPTAIAAASALLWGVHFLILRGIKEAAALNTIATYAKLVPILLFIIIVVFAFKADVFAQNFWGGEDATFANVSSQVRNTMLVTVFVFVGIEGASVYSRYAKNRNDVGIATVTGFLGVLCLLVLVTMLSYGILPRPELAALAKPSMAGVLEAIVGHWGKVFISVGLLISVLGNYLSWSLLAAEVVHSAAVNHTMPSFLARENNKKVPVGALWLTNIAIQMFLLVTYFAEYAFNLALKMTSSMTLIPYLLVAAYGLKLAWTGETYGTDSRSRFLDCIRAGIATIYAAGMIYAGGRALLLLAALLYGPGTALFVIARLEQKKTAFTIIEAIMFGAILVAAGIGLYSLATGIISI</sequence>
<evidence type="ECO:0000256" key="7">
    <source>
        <dbReference type="ARBA" id="ARBA00022989"/>
    </source>
</evidence>
<feature type="transmembrane region" description="Helical" evidence="9">
    <location>
        <begin position="288"/>
        <end position="313"/>
    </location>
</feature>
<reference evidence="10 11" key="1">
    <citation type="submission" date="2016-11" db="EMBL/GenBank/DDBJ databases">
        <authorList>
            <person name="Jaros S."/>
            <person name="Januszkiewicz K."/>
            <person name="Wedrychowicz H."/>
        </authorList>
    </citation>
    <scope>NUCLEOTIDE SEQUENCE [LARGE SCALE GENOMIC DNA]</scope>
    <source>
        <strain evidence="10 11">GAS242</strain>
    </source>
</reference>
<evidence type="ECO:0000256" key="8">
    <source>
        <dbReference type="ARBA" id="ARBA00023136"/>
    </source>
</evidence>
<keyword evidence="5 9" id="KW-0812">Transmembrane</keyword>
<dbReference type="InterPro" id="IPR050367">
    <property type="entry name" value="APC_superfamily"/>
</dbReference>
<keyword evidence="8 9" id="KW-0472">Membrane</keyword>
<dbReference type="Gene3D" id="1.20.1740.10">
    <property type="entry name" value="Amino acid/polyamine transporter I"/>
    <property type="match status" value="1"/>
</dbReference>
<feature type="transmembrane region" description="Helical" evidence="9">
    <location>
        <begin position="90"/>
        <end position="114"/>
    </location>
</feature>
<dbReference type="Proteomes" id="UP000190675">
    <property type="component" value="Chromosome I"/>
</dbReference>
<dbReference type="EMBL" id="LT670818">
    <property type="protein sequence ID" value="SHH02051.1"/>
    <property type="molecule type" value="Genomic_DNA"/>
</dbReference>
<feature type="transmembrane region" description="Helical" evidence="9">
    <location>
        <begin position="164"/>
        <end position="187"/>
    </location>
</feature>
<keyword evidence="4" id="KW-1003">Cell membrane</keyword>
<dbReference type="NCBIfam" id="TIGR00905">
    <property type="entry name" value="2A0302"/>
    <property type="match status" value="1"/>
</dbReference>
<evidence type="ECO:0000256" key="2">
    <source>
        <dbReference type="ARBA" id="ARBA00008220"/>
    </source>
</evidence>
<accession>A0A1M5PJY6</accession>
<evidence type="ECO:0000313" key="10">
    <source>
        <dbReference type="EMBL" id="SHH02051.1"/>
    </source>
</evidence>
<feature type="transmembrane region" description="Helical" evidence="9">
    <location>
        <begin position="12"/>
        <end position="36"/>
    </location>
</feature>
<dbReference type="GO" id="GO:0022857">
    <property type="term" value="F:transmembrane transporter activity"/>
    <property type="evidence" value="ECO:0007669"/>
    <property type="project" value="InterPro"/>
</dbReference>
<feature type="transmembrane region" description="Helical" evidence="9">
    <location>
        <begin position="237"/>
        <end position="261"/>
    </location>
</feature>
<evidence type="ECO:0000256" key="1">
    <source>
        <dbReference type="ARBA" id="ARBA00004651"/>
    </source>
</evidence>
<dbReference type="GO" id="GO:0006865">
    <property type="term" value="P:amino acid transport"/>
    <property type="evidence" value="ECO:0007669"/>
    <property type="project" value="UniProtKB-KW"/>
</dbReference>
<dbReference type="PANTHER" id="PTHR42770:SF4">
    <property type="entry name" value="ARGININE_ORNITHINE ANTIPORTER-RELATED"/>
    <property type="match status" value="1"/>
</dbReference>
<dbReference type="GO" id="GO:0005886">
    <property type="term" value="C:plasma membrane"/>
    <property type="evidence" value="ECO:0007669"/>
    <property type="project" value="UniProtKB-SubCell"/>
</dbReference>
<keyword evidence="6" id="KW-0029">Amino-acid transport</keyword>
<dbReference type="RefSeq" id="WP_079568478.1">
    <property type="nucleotide sequence ID" value="NZ_LT670818.1"/>
</dbReference>
<dbReference type="InterPro" id="IPR004754">
    <property type="entry name" value="Amino_acid_antiprt"/>
</dbReference>
<feature type="transmembrane region" description="Helical" evidence="9">
    <location>
        <begin position="48"/>
        <end position="69"/>
    </location>
</feature>
<keyword evidence="7 9" id="KW-1133">Transmembrane helix</keyword>
<name>A0A1M5PJY6_9BRAD</name>
<proteinExistence type="inferred from homology"/>
<dbReference type="OrthoDB" id="3185104at2"/>
<evidence type="ECO:0000313" key="11">
    <source>
        <dbReference type="Proteomes" id="UP000190675"/>
    </source>
</evidence>
<feature type="transmembrane region" description="Helical" evidence="9">
    <location>
        <begin position="456"/>
        <end position="478"/>
    </location>
</feature>
<comment type="subcellular location">
    <subcellularLocation>
        <location evidence="1">Cell membrane</location>
        <topology evidence="1">Multi-pass membrane protein</topology>
    </subcellularLocation>
</comment>
<dbReference type="AlphaFoldDB" id="A0A1M5PJY6"/>
<comment type="similarity">
    <text evidence="2">Belongs to the amino acid-polyamine-organocation (APC) superfamily. Basic amino acid/polyamine antiporter (APA) (TC 2.A.3.2) family.</text>
</comment>
<evidence type="ECO:0000256" key="4">
    <source>
        <dbReference type="ARBA" id="ARBA00022475"/>
    </source>
</evidence>
<protein>
    <submittedName>
        <fullName evidence="10">Arginine:ornithine antiporter, APA family</fullName>
    </submittedName>
</protein>
<gene>
    <name evidence="10" type="ORF">SAMN05444169_5297</name>
</gene>
<evidence type="ECO:0000256" key="3">
    <source>
        <dbReference type="ARBA" id="ARBA00022448"/>
    </source>
</evidence>
<evidence type="ECO:0000256" key="6">
    <source>
        <dbReference type="ARBA" id="ARBA00022970"/>
    </source>
</evidence>
<dbReference type="Pfam" id="PF13520">
    <property type="entry name" value="AA_permease_2"/>
    <property type="match status" value="1"/>
</dbReference>
<evidence type="ECO:0000256" key="9">
    <source>
        <dbReference type="SAM" id="Phobius"/>
    </source>
</evidence>
<dbReference type="InterPro" id="IPR002293">
    <property type="entry name" value="AA/rel_permease1"/>
</dbReference>
<dbReference type="PANTHER" id="PTHR42770">
    <property type="entry name" value="AMINO ACID TRANSPORTER-RELATED"/>
    <property type="match status" value="1"/>
</dbReference>
<feature type="transmembrane region" description="Helical" evidence="9">
    <location>
        <begin position="334"/>
        <end position="356"/>
    </location>
</feature>
<feature type="transmembrane region" description="Helical" evidence="9">
    <location>
        <begin position="368"/>
        <end position="387"/>
    </location>
</feature>